<comment type="caution">
    <text evidence="8">The sequence shown here is derived from an EMBL/GenBank/DDBJ whole genome shotgun (WGS) entry which is preliminary data.</text>
</comment>
<dbReference type="Pfam" id="PF01782">
    <property type="entry name" value="RimM"/>
    <property type="match status" value="1"/>
</dbReference>
<evidence type="ECO:0000259" key="7">
    <source>
        <dbReference type="Pfam" id="PF24986"/>
    </source>
</evidence>
<keyword evidence="1 5" id="KW-0963">Cytoplasm</keyword>
<dbReference type="InterPro" id="IPR011961">
    <property type="entry name" value="RimM"/>
</dbReference>
<dbReference type="InterPro" id="IPR002676">
    <property type="entry name" value="RimM_N"/>
</dbReference>
<evidence type="ECO:0000256" key="3">
    <source>
        <dbReference type="ARBA" id="ARBA00022552"/>
    </source>
</evidence>
<keyword evidence="3 5" id="KW-0698">rRNA processing</keyword>
<evidence type="ECO:0000313" key="9">
    <source>
        <dbReference type="Proteomes" id="UP001549366"/>
    </source>
</evidence>
<organism evidence="8 9">
    <name type="scientific">Endozoicomonas lisbonensis</name>
    <dbReference type="NCBI Taxonomy" id="3120522"/>
    <lineage>
        <taxon>Bacteria</taxon>
        <taxon>Pseudomonadati</taxon>
        <taxon>Pseudomonadota</taxon>
        <taxon>Gammaproteobacteria</taxon>
        <taxon>Oceanospirillales</taxon>
        <taxon>Endozoicomonadaceae</taxon>
        <taxon>Endozoicomonas</taxon>
    </lineage>
</organism>
<dbReference type="PANTHER" id="PTHR33692">
    <property type="entry name" value="RIBOSOME MATURATION FACTOR RIMM"/>
    <property type="match status" value="1"/>
</dbReference>
<comment type="subunit">
    <text evidence="5">Binds ribosomal protein uS19.</text>
</comment>
<dbReference type="RefSeq" id="WP_354009722.1">
    <property type="nucleotide sequence ID" value="NZ_JBEWTA010000001.1"/>
</dbReference>
<dbReference type="Pfam" id="PF24986">
    <property type="entry name" value="PRC_RimM"/>
    <property type="match status" value="1"/>
</dbReference>
<evidence type="ECO:0000256" key="5">
    <source>
        <dbReference type="HAMAP-Rule" id="MF_00014"/>
    </source>
</evidence>
<comment type="domain">
    <text evidence="5">The PRC barrel domain binds ribosomal protein uS19.</text>
</comment>
<dbReference type="Gene3D" id="2.30.30.240">
    <property type="entry name" value="PRC-barrel domain"/>
    <property type="match status" value="1"/>
</dbReference>
<sequence length="185" mass="20772">MTKAAVEASSKSLVTLGKITAVYGIKGWVKVYSHTDPMTNILDYKHWILDHNGRQQTIEVDQGRRQAKGLIAHIAGCDDRDIARQYCGAEIKVYASELPEAADDEIYWHELEGLNVITRSDAGEDLLLGRVSHLMETGANDVLVIRPCRGSIDKSERLVPWLVDQVIEEVNPEAGFIRIDWDPEF</sequence>
<comment type="function">
    <text evidence="5">An accessory protein needed during the final step in the assembly of 30S ribosomal subunit, possibly for assembly of the head region. Essential for efficient processing of 16S rRNA. May be needed both before and after RbfA during the maturation of 16S rRNA. It has affinity for free ribosomal 30S subunits but not for 70S ribosomes.</text>
</comment>
<evidence type="ECO:0000313" key="8">
    <source>
        <dbReference type="EMBL" id="MET4755282.1"/>
    </source>
</evidence>
<comment type="similarity">
    <text evidence="5">Belongs to the RimM family.</text>
</comment>
<evidence type="ECO:0000256" key="4">
    <source>
        <dbReference type="ARBA" id="ARBA00023186"/>
    </source>
</evidence>
<keyword evidence="9" id="KW-1185">Reference proteome</keyword>
<name>A0ABV2SC02_9GAMM</name>
<dbReference type="InterPro" id="IPR011033">
    <property type="entry name" value="PRC_barrel-like_sf"/>
</dbReference>
<protein>
    <recommendedName>
        <fullName evidence="5">Ribosome maturation factor RimM</fullName>
    </recommendedName>
</protein>
<dbReference type="Proteomes" id="UP001549366">
    <property type="component" value="Unassembled WGS sequence"/>
</dbReference>
<dbReference type="SUPFAM" id="SSF50346">
    <property type="entry name" value="PRC-barrel domain"/>
    <property type="match status" value="1"/>
</dbReference>
<accession>A0ABV2SC02</accession>
<dbReference type="InterPro" id="IPR036976">
    <property type="entry name" value="RimM_N_sf"/>
</dbReference>
<evidence type="ECO:0000259" key="6">
    <source>
        <dbReference type="Pfam" id="PF01782"/>
    </source>
</evidence>
<dbReference type="NCBIfam" id="TIGR02273">
    <property type="entry name" value="16S_RimM"/>
    <property type="match status" value="1"/>
</dbReference>
<evidence type="ECO:0000256" key="2">
    <source>
        <dbReference type="ARBA" id="ARBA00022517"/>
    </source>
</evidence>
<dbReference type="InterPro" id="IPR009000">
    <property type="entry name" value="Transl_B-barrel_sf"/>
</dbReference>
<reference evidence="8 9" key="1">
    <citation type="submission" date="2024-06" db="EMBL/GenBank/DDBJ databases">
        <title>Genomic Encyclopedia of Type Strains, Phase V (KMG-V): Genome sequencing to study the core and pangenomes of soil and plant-associated prokaryotes.</title>
        <authorList>
            <person name="Whitman W."/>
        </authorList>
    </citation>
    <scope>NUCLEOTIDE SEQUENCE [LARGE SCALE GENOMIC DNA]</scope>
    <source>
        <strain evidence="8 9">NE40</strain>
    </source>
</reference>
<evidence type="ECO:0000256" key="1">
    <source>
        <dbReference type="ARBA" id="ARBA00022490"/>
    </source>
</evidence>
<keyword evidence="2 5" id="KW-0690">Ribosome biogenesis</keyword>
<keyword evidence="4 5" id="KW-0143">Chaperone</keyword>
<dbReference type="PANTHER" id="PTHR33692:SF1">
    <property type="entry name" value="RIBOSOME MATURATION FACTOR RIMM"/>
    <property type="match status" value="1"/>
</dbReference>
<comment type="subcellular location">
    <subcellularLocation>
        <location evidence="5">Cytoplasm</location>
    </subcellularLocation>
</comment>
<gene>
    <name evidence="5" type="primary">rimM</name>
    <name evidence="8" type="ORF">V5J35_000474</name>
</gene>
<feature type="domain" description="Ribosome maturation factor RimM PRC barrel" evidence="7">
    <location>
        <begin position="108"/>
        <end position="182"/>
    </location>
</feature>
<feature type="domain" description="RimM N-terminal" evidence="6">
    <location>
        <begin position="16"/>
        <end position="96"/>
    </location>
</feature>
<dbReference type="EMBL" id="JBEWTB010000002">
    <property type="protein sequence ID" value="MET4755282.1"/>
    <property type="molecule type" value="Genomic_DNA"/>
</dbReference>
<dbReference type="InterPro" id="IPR056792">
    <property type="entry name" value="PRC_RimM"/>
</dbReference>
<dbReference type="Gene3D" id="2.40.30.60">
    <property type="entry name" value="RimM"/>
    <property type="match status" value="1"/>
</dbReference>
<proteinExistence type="inferred from homology"/>
<dbReference type="HAMAP" id="MF_00014">
    <property type="entry name" value="Ribosome_mat_RimM"/>
    <property type="match status" value="1"/>
</dbReference>
<dbReference type="SUPFAM" id="SSF50447">
    <property type="entry name" value="Translation proteins"/>
    <property type="match status" value="1"/>
</dbReference>